<accession>A0A917JC06</accession>
<feature type="domain" description="Amidohydrolase-related" evidence="9">
    <location>
        <begin position="53"/>
        <end position="359"/>
    </location>
</feature>
<feature type="binding site" evidence="8">
    <location>
        <position position="196"/>
    </location>
    <ligand>
        <name>Zn(2+)</name>
        <dbReference type="ChEBI" id="CHEBI:29105"/>
    </ligand>
</feature>
<dbReference type="InterPro" id="IPR032466">
    <property type="entry name" value="Metal_Hydrolase"/>
</dbReference>
<evidence type="ECO:0000313" key="10">
    <source>
        <dbReference type="EMBL" id="GGI52329.1"/>
    </source>
</evidence>
<dbReference type="InterPro" id="IPR006680">
    <property type="entry name" value="Amidohydro-rel"/>
</dbReference>
<comment type="cofactor">
    <cofactor evidence="8">
        <name>a divalent metal cation</name>
        <dbReference type="ChEBI" id="CHEBI:60240"/>
    </cofactor>
    <text evidence="8">Binds 1 divalent metal cation per subunit.</text>
</comment>
<comment type="similarity">
    <text evidence="1 5">Belongs to the metallo-dependent hydrolases superfamily. NagA family.</text>
</comment>
<gene>
    <name evidence="10" type="ORF">GCM10011425_35410</name>
</gene>
<evidence type="ECO:0000313" key="11">
    <source>
        <dbReference type="Proteomes" id="UP000662074"/>
    </source>
</evidence>
<dbReference type="NCBIfam" id="TIGR00221">
    <property type="entry name" value="nagA"/>
    <property type="match status" value="1"/>
</dbReference>
<dbReference type="EMBL" id="BMDO01000012">
    <property type="protein sequence ID" value="GGI52329.1"/>
    <property type="molecule type" value="Genomic_DNA"/>
</dbReference>
<evidence type="ECO:0000256" key="1">
    <source>
        <dbReference type="ARBA" id="ARBA00010716"/>
    </source>
</evidence>
<sequence length="375" mass="40547">MPVLTALYNTQIVSNGNITEGKAVILKEDKILSVVTLADIPVDAERIDLKGAYLAPGFIDLQIYGAGGALFGSLPSAAALKQMELTLLDQGCTGFFATVATNSDEVVLAAIEAAKVYRPNAIGNFLGLHLEGPYINALRKGAHPEKFIKKATLNEVKHWIEVAKGEIKMITLAPELQDDEVISYLNKQNIILSSGHSNATYTQAKAYLNNTIQAVTHLYNAMPPMHHREPGIIPAIFEAKPYTSIVADGIHVDFAMIALAKRELGDKLFLITDAVTAATEGNYPHQLQDDRYVMPDGTLSGSAITMLKAVKNCVNYANIGLPEAVNMASLYPAQLAALKTKGKVEAGYDADLIIFDAEFNSGFTIYKGKNITKHI</sequence>
<dbReference type="Gene3D" id="3.20.20.140">
    <property type="entry name" value="Metal-dependent hydrolases"/>
    <property type="match status" value="1"/>
</dbReference>
<dbReference type="InterPro" id="IPR011059">
    <property type="entry name" value="Metal-dep_hydrolase_composite"/>
</dbReference>
<reference evidence="10" key="2">
    <citation type="submission" date="2020-09" db="EMBL/GenBank/DDBJ databases">
        <authorList>
            <person name="Sun Q."/>
            <person name="Sedlacek I."/>
        </authorList>
    </citation>
    <scope>NUCLEOTIDE SEQUENCE</scope>
    <source>
        <strain evidence="10">CCM 8711</strain>
    </source>
</reference>
<dbReference type="SUPFAM" id="SSF51556">
    <property type="entry name" value="Metallo-dependent hydrolases"/>
    <property type="match status" value="1"/>
</dbReference>
<dbReference type="GO" id="GO:0008448">
    <property type="term" value="F:N-acetylglucosamine-6-phosphate deacetylase activity"/>
    <property type="evidence" value="ECO:0007669"/>
    <property type="project" value="InterPro"/>
</dbReference>
<feature type="binding site" evidence="7">
    <location>
        <begin position="220"/>
        <end position="221"/>
    </location>
    <ligand>
        <name>substrate</name>
    </ligand>
</feature>
<feature type="binding site" evidence="8">
    <location>
        <position position="217"/>
    </location>
    <ligand>
        <name>Zn(2+)</name>
        <dbReference type="ChEBI" id="CHEBI:29105"/>
    </ligand>
</feature>
<feature type="binding site" evidence="7">
    <location>
        <position position="228"/>
    </location>
    <ligand>
        <name>substrate</name>
    </ligand>
</feature>
<evidence type="ECO:0000256" key="3">
    <source>
        <dbReference type="ARBA" id="ARBA00022801"/>
    </source>
</evidence>
<feature type="binding site" evidence="7">
    <location>
        <position position="251"/>
    </location>
    <ligand>
        <name>substrate</name>
    </ligand>
</feature>
<dbReference type="AlphaFoldDB" id="A0A917JC06"/>
<name>A0A917JC06_9SPHI</name>
<evidence type="ECO:0000256" key="4">
    <source>
        <dbReference type="ARBA" id="ARBA00023277"/>
    </source>
</evidence>
<keyword evidence="11" id="KW-1185">Reference proteome</keyword>
<feature type="binding site" evidence="7">
    <location>
        <begin position="299"/>
        <end position="301"/>
    </location>
    <ligand>
        <name>substrate</name>
    </ligand>
</feature>
<evidence type="ECO:0000259" key="9">
    <source>
        <dbReference type="Pfam" id="PF01979"/>
    </source>
</evidence>
<comment type="caution">
    <text evidence="10">The sequence shown here is derived from an EMBL/GenBank/DDBJ whole genome shotgun (WGS) entry which is preliminary data.</text>
</comment>
<dbReference type="PANTHER" id="PTHR11113">
    <property type="entry name" value="N-ACETYLGLUCOSAMINE-6-PHOSPHATE DEACETYLASE"/>
    <property type="match status" value="1"/>
</dbReference>
<keyword evidence="2 8" id="KW-0479">Metal-binding</keyword>
<keyword evidence="4 5" id="KW-0119">Carbohydrate metabolism</keyword>
<dbReference type="Pfam" id="PF01979">
    <property type="entry name" value="Amidohydro_1"/>
    <property type="match status" value="1"/>
</dbReference>
<keyword evidence="3 5" id="KW-0378">Hydrolase</keyword>
<dbReference type="PIRSF" id="PIRSF038994">
    <property type="entry name" value="NagA"/>
    <property type="match status" value="1"/>
</dbReference>
<evidence type="ECO:0000256" key="6">
    <source>
        <dbReference type="PIRSR" id="PIRSR038994-1"/>
    </source>
</evidence>
<dbReference type="SUPFAM" id="SSF51338">
    <property type="entry name" value="Composite domain of metallo-dependent hydrolases"/>
    <property type="match status" value="1"/>
</dbReference>
<evidence type="ECO:0000256" key="2">
    <source>
        <dbReference type="ARBA" id="ARBA00022723"/>
    </source>
</evidence>
<dbReference type="Proteomes" id="UP000662074">
    <property type="component" value="Unassembled WGS sequence"/>
</dbReference>
<dbReference type="GO" id="GO:0006046">
    <property type="term" value="P:N-acetylglucosamine catabolic process"/>
    <property type="evidence" value="ECO:0007669"/>
    <property type="project" value="TreeGrafter"/>
</dbReference>
<feature type="binding site" evidence="8">
    <location>
        <position position="131"/>
    </location>
    <ligand>
        <name>Zn(2+)</name>
        <dbReference type="ChEBI" id="CHEBI:29105"/>
    </ligand>
</feature>
<dbReference type="Gene3D" id="2.30.40.10">
    <property type="entry name" value="Urease, subunit C, domain 1"/>
    <property type="match status" value="1"/>
</dbReference>
<evidence type="ECO:0000256" key="5">
    <source>
        <dbReference type="PIRNR" id="PIRNR038994"/>
    </source>
</evidence>
<dbReference type="GO" id="GO:0046872">
    <property type="term" value="F:metal ion binding"/>
    <property type="evidence" value="ECO:0007669"/>
    <property type="project" value="UniProtKB-KW"/>
</dbReference>
<reference evidence="10" key="1">
    <citation type="journal article" date="2014" name="Int. J. Syst. Evol. Microbiol.">
        <title>Complete genome sequence of Corynebacterium casei LMG S-19264T (=DSM 44701T), isolated from a smear-ripened cheese.</title>
        <authorList>
            <consortium name="US DOE Joint Genome Institute (JGI-PGF)"/>
            <person name="Walter F."/>
            <person name="Albersmeier A."/>
            <person name="Kalinowski J."/>
            <person name="Ruckert C."/>
        </authorList>
    </citation>
    <scope>NUCLEOTIDE SEQUENCE</scope>
    <source>
        <strain evidence="10">CCM 8711</strain>
    </source>
</reference>
<protein>
    <submittedName>
        <fullName evidence="10">N-acetylglucosamine-6-phosphate deacetylase</fullName>
    </submittedName>
</protein>
<evidence type="ECO:0000256" key="8">
    <source>
        <dbReference type="PIRSR" id="PIRSR038994-3"/>
    </source>
</evidence>
<organism evidence="10 11">
    <name type="scientific">Mucilaginibacter galii</name>
    <dbReference type="NCBI Taxonomy" id="2005073"/>
    <lineage>
        <taxon>Bacteria</taxon>
        <taxon>Pseudomonadati</taxon>
        <taxon>Bacteroidota</taxon>
        <taxon>Sphingobacteriia</taxon>
        <taxon>Sphingobacteriales</taxon>
        <taxon>Sphingobacteriaceae</taxon>
        <taxon>Mucilaginibacter</taxon>
    </lineage>
</organism>
<evidence type="ECO:0000256" key="7">
    <source>
        <dbReference type="PIRSR" id="PIRSR038994-2"/>
    </source>
</evidence>
<dbReference type="PANTHER" id="PTHR11113:SF14">
    <property type="entry name" value="N-ACETYLGLUCOSAMINE-6-PHOSPHATE DEACETYLASE"/>
    <property type="match status" value="1"/>
</dbReference>
<feature type="binding site" evidence="7">
    <location>
        <position position="142"/>
    </location>
    <ligand>
        <name>substrate</name>
    </ligand>
</feature>
<dbReference type="InterPro" id="IPR003764">
    <property type="entry name" value="GlcNAc_6-P_deAcase"/>
</dbReference>
<proteinExistence type="inferred from homology"/>
<feature type="active site" description="Proton donor/acceptor" evidence="6">
    <location>
        <position position="273"/>
    </location>
</feature>